<comment type="pathway">
    <text evidence="1">Amino-acid degradation; L-arginine degradation via ADI pathway; carbamoyl phosphate from L-arginine: step 1/2.</text>
</comment>
<evidence type="ECO:0000313" key="5">
    <source>
        <dbReference type="Proteomes" id="UP000831290"/>
    </source>
</evidence>
<reference evidence="4" key="1">
    <citation type="submission" date="2022-03" db="EMBL/GenBank/DDBJ databases">
        <title>Description of Abyssus ytuae gen. nov., sp. nov., a novel member of the family Flavobacteriaceae isolated from the sediment of Mariana Trench.</title>
        <authorList>
            <person name="Zhang J."/>
            <person name="Xu X."/>
        </authorList>
    </citation>
    <scope>NUCLEOTIDE SEQUENCE</scope>
    <source>
        <strain evidence="4">MT3330</strain>
    </source>
</reference>
<dbReference type="Proteomes" id="UP000831290">
    <property type="component" value="Chromosome"/>
</dbReference>
<evidence type="ECO:0000256" key="3">
    <source>
        <dbReference type="ARBA" id="ARBA00049429"/>
    </source>
</evidence>
<dbReference type="GO" id="GO:0019546">
    <property type="term" value="P:L-arginine deiminase pathway"/>
    <property type="evidence" value="ECO:0007669"/>
    <property type="project" value="TreeGrafter"/>
</dbReference>
<evidence type="ECO:0000256" key="2">
    <source>
        <dbReference type="ARBA" id="ARBA00012171"/>
    </source>
</evidence>
<dbReference type="PANTHER" id="PTHR47271">
    <property type="entry name" value="ARGININE DEIMINASE"/>
    <property type="match status" value="1"/>
</dbReference>
<dbReference type="AlphaFoldDB" id="A0A9E7D0V7"/>
<dbReference type="Gene3D" id="3.75.10.10">
    <property type="entry name" value="L-arginine/glycine Amidinotransferase, Chain A"/>
    <property type="match status" value="1"/>
</dbReference>
<name>A0A9E7D0V7_9FLAO</name>
<sequence length="304" mass="34894">MLKLNIKNETSRLQAVLLGIAKSNGPVPTPEEAYDPKSREHILSGTYPHEENMIKEMEAVVKVFEKHNVKVYRPELIGNCNQIFARDIAFVIDDIFIKSNILPDRDKEIHAIDYLIEQIPPDKVITLPEKAHVEGGDIILYNDYIFAGTYTRADYPGYITARTNIHAVKELTKLFPNKTVKAFDLRKSNTNARENVLHLDCCFQPVAHNKAIIYKDGFLNKTDYLWLVNFFGKENVFEINKEEMYNMFSNIFSISPEVVISDKSFVRLNNWLKDQGMTVEEVSYAEIGKQGGLLRCSTMPLIRE</sequence>
<dbReference type="EC" id="3.5.3.6" evidence="2"/>
<keyword evidence="5" id="KW-1185">Reference proteome</keyword>
<accession>A0A9E7D0V7</accession>
<protein>
    <recommendedName>
        <fullName evidence="2">arginine deiminase</fullName>
        <ecNumber evidence="2">3.5.3.6</ecNumber>
    </recommendedName>
</protein>
<dbReference type="RefSeq" id="WP_255841598.1">
    <property type="nucleotide sequence ID" value="NZ_CP094358.1"/>
</dbReference>
<gene>
    <name evidence="4" type="ORF">MQE35_11795</name>
</gene>
<dbReference type="Pfam" id="PF19420">
    <property type="entry name" value="DDAH_eukar"/>
    <property type="match status" value="1"/>
</dbReference>
<dbReference type="PANTHER" id="PTHR47271:SF2">
    <property type="entry name" value="ARGININE DEIMINASE"/>
    <property type="match status" value="1"/>
</dbReference>
<evidence type="ECO:0000256" key="1">
    <source>
        <dbReference type="ARBA" id="ARBA00005213"/>
    </source>
</evidence>
<dbReference type="EMBL" id="CP094358">
    <property type="protein sequence ID" value="UOB16418.1"/>
    <property type="molecule type" value="Genomic_DNA"/>
</dbReference>
<dbReference type="KEGG" id="fbm:MQE35_11795"/>
<comment type="catalytic activity">
    <reaction evidence="3">
        <text>L-arginine + H2O = L-citrulline + NH4(+)</text>
        <dbReference type="Rhea" id="RHEA:19597"/>
        <dbReference type="ChEBI" id="CHEBI:15377"/>
        <dbReference type="ChEBI" id="CHEBI:28938"/>
        <dbReference type="ChEBI" id="CHEBI:32682"/>
        <dbReference type="ChEBI" id="CHEBI:57743"/>
        <dbReference type="EC" id="3.5.3.6"/>
    </reaction>
</comment>
<evidence type="ECO:0000313" key="4">
    <source>
        <dbReference type="EMBL" id="UOB16418.1"/>
    </source>
</evidence>
<dbReference type="SUPFAM" id="SSF55909">
    <property type="entry name" value="Pentein"/>
    <property type="match status" value="1"/>
</dbReference>
<proteinExistence type="predicted"/>
<dbReference type="GO" id="GO:0016990">
    <property type="term" value="F:arginine deiminase activity"/>
    <property type="evidence" value="ECO:0007669"/>
    <property type="project" value="UniProtKB-EC"/>
</dbReference>
<organism evidence="4 5">
    <name type="scientific">Abyssalbus ytuae</name>
    <dbReference type="NCBI Taxonomy" id="2926907"/>
    <lineage>
        <taxon>Bacteria</taxon>
        <taxon>Pseudomonadati</taxon>
        <taxon>Bacteroidota</taxon>
        <taxon>Flavobacteriia</taxon>
        <taxon>Flavobacteriales</taxon>
        <taxon>Flavobacteriaceae</taxon>
        <taxon>Abyssalbus</taxon>
    </lineage>
</organism>